<reference evidence="1" key="1">
    <citation type="journal article" date="2015" name="Nature">
        <title>Complex archaea that bridge the gap between prokaryotes and eukaryotes.</title>
        <authorList>
            <person name="Spang A."/>
            <person name="Saw J.H."/>
            <person name="Jorgensen S.L."/>
            <person name="Zaremba-Niedzwiedzka K."/>
            <person name="Martijn J."/>
            <person name="Lind A.E."/>
            <person name="van Eijk R."/>
            <person name="Schleper C."/>
            <person name="Guy L."/>
            <person name="Ettema T.J."/>
        </authorList>
    </citation>
    <scope>NUCLEOTIDE SEQUENCE</scope>
</reference>
<dbReference type="CDD" id="cd06223">
    <property type="entry name" value="PRTases_typeI"/>
    <property type="match status" value="1"/>
</dbReference>
<comment type="caution">
    <text evidence="1">The sequence shown here is derived from an EMBL/GenBank/DDBJ whole genome shotgun (WGS) entry which is preliminary data.</text>
</comment>
<dbReference type="AlphaFoldDB" id="A0A0F9E8U8"/>
<dbReference type="SUPFAM" id="SSF53271">
    <property type="entry name" value="PRTase-like"/>
    <property type="match status" value="1"/>
</dbReference>
<evidence type="ECO:0000313" key="1">
    <source>
        <dbReference type="EMBL" id="KKL26256.1"/>
    </source>
</evidence>
<dbReference type="Gene3D" id="3.40.50.2020">
    <property type="match status" value="1"/>
</dbReference>
<accession>A0A0F9E8U8</accession>
<proteinExistence type="predicted"/>
<dbReference type="InterPro" id="IPR000836">
    <property type="entry name" value="PRTase_dom"/>
</dbReference>
<dbReference type="EMBL" id="LAZR01035899">
    <property type="protein sequence ID" value="KKL26256.1"/>
    <property type="molecule type" value="Genomic_DNA"/>
</dbReference>
<dbReference type="InterPro" id="IPR029057">
    <property type="entry name" value="PRTase-like"/>
</dbReference>
<sequence length="127" mass="14131">SGQASSWKFEIEKMSKELIHPIKLILGFNPEGMPLGIPTGGEWFVKHSFAYYAKLTDFLEGAYPTQVTLFDDVVTTGASMRAATQVIESSKARVVDKLCLLNRSEDLYECRSILTLEDVLAWLEVGA</sequence>
<organism evidence="1">
    <name type="scientific">marine sediment metagenome</name>
    <dbReference type="NCBI Taxonomy" id="412755"/>
    <lineage>
        <taxon>unclassified sequences</taxon>
        <taxon>metagenomes</taxon>
        <taxon>ecological metagenomes</taxon>
    </lineage>
</organism>
<feature type="non-terminal residue" evidence="1">
    <location>
        <position position="1"/>
    </location>
</feature>
<protein>
    <recommendedName>
        <fullName evidence="2">Phosphoribosyltransferase domain-containing protein</fullName>
    </recommendedName>
</protein>
<name>A0A0F9E8U8_9ZZZZ</name>
<evidence type="ECO:0008006" key="2">
    <source>
        <dbReference type="Google" id="ProtNLM"/>
    </source>
</evidence>
<gene>
    <name evidence="1" type="ORF">LCGC14_2397080</name>
</gene>